<evidence type="ECO:0000313" key="1">
    <source>
        <dbReference type="EMBL" id="CAC5383249.1"/>
    </source>
</evidence>
<keyword evidence="2" id="KW-1185">Reference proteome</keyword>
<sequence>MANGLVQITYHSRRLTIICHTHGTYLNPSLNKSKYKVLGGYEETKCYLRITNFLSEDDGTYMCQYFSSSTIYIDVYKIVATRSTYDQNRSTDNDMMYTDGVIPITEYVGDKSSVNYDGTNTKTETYTFETKRIVSEIPLEVQYYEIGSIIDNIASIHDVRNNLEESLHSVDGAAPANTGSSIYSLEKGSSSESSVQSFSNPLLNVDEYENPYQMIDLENIQPHLYSTIGSNMYQNTIIFQKEIRNKQTEHTIQNVKERDPWLIIYK</sequence>
<dbReference type="Gene3D" id="2.60.40.10">
    <property type="entry name" value="Immunoglobulins"/>
    <property type="match status" value="1"/>
</dbReference>
<dbReference type="InterPro" id="IPR036179">
    <property type="entry name" value="Ig-like_dom_sf"/>
</dbReference>
<evidence type="ECO:0000313" key="2">
    <source>
        <dbReference type="Proteomes" id="UP000507470"/>
    </source>
</evidence>
<organism evidence="1 2">
    <name type="scientific">Mytilus coruscus</name>
    <name type="common">Sea mussel</name>
    <dbReference type="NCBI Taxonomy" id="42192"/>
    <lineage>
        <taxon>Eukaryota</taxon>
        <taxon>Metazoa</taxon>
        <taxon>Spiralia</taxon>
        <taxon>Lophotrochozoa</taxon>
        <taxon>Mollusca</taxon>
        <taxon>Bivalvia</taxon>
        <taxon>Autobranchia</taxon>
        <taxon>Pteriomorphia</taxon>
        <taxon>Mytilida</taxon>
        <taxon>Mytiloidea</taxon>
        <taxon>Mytilidae</taxon>
        <taxon>Mytilinae</taxon>
        <taxon>Mytilus</taxon>
    </lineage>
</organism>
<reference evidence="1 2" key="1">
    <citation type="submission" date="2020-06" db="EMBL/GenBank/DDBJ databases">
        <authorList>
            <person name="Li R."/>
            <person name="Bekaert M."/>
        </authorList>
    </citation>
    <scope>NUCLEOTIDE SEQUENCE [LARGE SCALE GENOMIC DNA]</scope>
    <source>
        <strain evidence="2">wild</strain>
    </source>
</reference>
<dbReference type="Proteomes" id="UP000507470">
    <property type="component" value="Unassembled WGS sequence"/>
</dbReference>
<dbReference type="EMBL" id="CACVKT020003356">
    <property type="protein sequence ID" value="CAC5383249.1"/>
    <property type="molecule type" value="Genomic_DNA"/>
</dbReference>
<gene>
    <name evidence="1" type="ORF">MCOR_19013</name>
</gene>
<dbReference type="AlphaFoldDB" id="A0A6J8BKP2"/>
<accession>A0A6J8BKP2</accession>
<evidence type="ECO:0008006" key="3">
    <source>
        <dbReference type="Google" id="ProtNLM"/>
    </source>
</evidence>
<dbReference type="SUPFAM" id="SSF48726">
    <property type="entry name" value="Immunoglobulin"/>
    <property type="match status" value="1"/>
</dbReference>
<proteinExistence type="predicted"/>
<dbReference type="InterPro" id="IPR013783">
    <property type="entry name" value="Ig-like_fold"/>
</dbReference>
<name>A0A6J8BKP2_MYTCO</name>
<protein>
    <recommendedName>
        <fullName evidence="3">Immunoglobulin subtype domain-containing protein</fullName>
    </recommendedName>
</protein>